<protein>
    <recommendedName>
        <fullName evidence="4">Secreted protein</fullName>
    </recommendedName>
</protein>
<feature type="compositionally biased region" description="Basic and acidic residues" evidence="1">
    <location>
        <begin position="32"/>
        <end position="50"/>
    </location>
</feature>
<evidence type="ECO:0008006" key="4">
    <source>
        <dbReference type="Google" id="ProtNLM"/>
    </source>
</evidence>
<dbReference type="AlphaFoldDB" id="A0AA46SJ01"/>
<feature type="region of interest" description="Disordered" evidence="1">
    <location>
        <begin position="32"/>
        <end position="75"/>
    </location>
</feature>
<gene>
    <name evidence="2" type="ORF">OD459_00750</name>
</gene>
<dbReference type="EMBL" id="CP107027">
    <property type="protein sequence ID" value="UYG95587.1"/>
    <property type="molecule type" value="Genomic_DNA"/>
</dbReference>
<sequence length="282" mass="31835">MKKWMVSAIAYLLVVMGAYYAYSSYSETGAEEVSHTDEAHNNDEKTKDAASEEDSGHDDSHNEHESETSVEGDVQPLIQLENEEIIITLKNNNGEIVSDLEVNHEKLLHLIVVSSDLKEYKHLHPETDEPGIFKVKHNLKPGEYKAFIDIKPKDLAYNVKPVPFVIGEDHGDHEHNSLEPDSNLSKQIGGHSASLALSSFKVNEQIKLKFNLNGEVPEQYLGALGHVVILDEKAENYIHVHPLEGNEPLFETEFTNPGIYKIWAEFQFDGEVFVFPYVIEIK</sequence>
<dbReference type="RefSeq" id="WP_048009217.1">
    <property type="nucleotide sequence ID" value="NZ_CP107027.1"/>
</dbReference>
<organism evidence="2 3">
    <name type="scientific">Cytobacillus firmus</name>
    <name type="common">Bacillus firmus</name>
    <dbReference type="NCBI Taxonomy" id="1399"/>
    <lineage>
        <taxon>Bacteria</taxon>
        <taxon>Bacillati</taxon>
        <taxon>Bacillota</taxon>
        <taxon>Bacilli</taxon>
        <taxon>Bacillales</taxon>
        <taxon>Bacillaceae</taxon>
        <taxon>Cytobacillus</taxon>
    </lineage>
</organism>
<reference evidence="2" key="1">
    <citation type="submission" date="2022-10" db="EMBL/GenBank/DDBJ databases">
        <title>Mechanism of multi-heavy metal repair in Cytobacillus Firmus M7.</title>
        <authorList>
            <person name="Li X."/>
            <person name="Yu C."/>
        </authorList>
    </citation>
    <scope>NUCLEOTIDE SEQUENCE</scope>
    <source>
        <strain evidence="2">M7</strain>
    </source>
</reference>
<evidence type="ECO:0000313" key="3">
    <source>
        <dbReference type="Proteomes" id="UP001163104"/>
    </source>
</evidence>
<feature type="compositionally biased region" description="Basic and acidic residues" evidence="1">
    <location>
        <begin position="57"/>
        <end position="67"/>
    </location>
</feature>
<proteinExistence type="predicted"/>
<accession>A0AA46SJ01</accession>
<evidence type="ECO:0000256" key="1">
    <source>
        <dbReference type="SAM" id="MobiDB-lite"/>
    </source>
</evidence>
<name>A0AA46SJ01_CYTFI</name>
<dbReference type="Proteomes" id="UP001163104">
    <property type="component" value="Chromosome"/>
</dbReference>
<evidence type="ECO:0000313" key="2">
    <source>
        <dbReference type="EMBL" id="UYG95587.1"/>
    </source>
</evidence>